<evidence type="ECO:0000313" key="1">
    <source>
        <dbReference type="EMBL" id="BBO34914.1"/>
    </source>
</evidence>
<proteinExistence type="predicted"/>
<dbReference type="Proteomes" id="UP000326837">
    <property type="component" value="Chromosome"/>
</dbReference>
<dbReference type="EMBL" id="AP021861">
    <property type="protein sequence ID" value="BBO34914.1"/>
    <property type="molecule type" value="Genomic_DNA"/>
</dbReference>
<protein>
    <submittedName>
        <fullName evidence="1">Uncharacterized protein</fullName>
    </submittedName>
</protein>
<dbReference type="AlphaFoldDB" id="A0A5K7XDM2"/>
<sequence>MRGFFVCYTHTEPAAFFSPGLRPGVAHQSTSQLVAANNPRAKPGARNTAWNALNGASHLWHS</sequence>
<organism evidence="1 2">
    <name type="scientific">Lacipirellula parvula</name>
    <dbReference type="NCBI Taxonomy" id="2650471"/>
    <lineage>
        <taxon>Bacteria</taxon>
        <taxon>Pseudomonadati</taxon>
        <taxon>Planctomycetota</taxon>
        <taxon>Planctomycetia</taxon>
        <taxon>Pirellulales</taxon>
        <taxon>Lacipirellulaceae</taxon>
        <taxon>Lacipirellula</taxon>
    </lineage>
</organism>
<gene>
    <name evidence="1" type="ORF">PLANPX_4526</name>
</gene>
<keyword evidence="2" id="KW-1185">Reference proteome</keyword>
<accession>A0A5K7XDM2</accession>
<dbReference type="KEGG" id="lpav:PLANPX_4526"/>
<reference evidence="2" key="1">
    <citation type="submission" date="2019-10" db="EMBL/GenBank/DDBJ databases">
        <title>Lacipirellula parvula gen. nov., sp. nov., representing a lineage of planctomycetes widespread in freshwater anoxic habitats, and description of the family Lacipirellulaceae.</title>
        <authorList>
            <person name="Dedysh S.N."/>
            <person name="Kulichevskaya I.S."/>
            <person name="Beletsky A.V."/>
            <person name="Rakitin A.L."/>
            <person name="Mardanov A.V."/>
            <person name="Ivanova A.A."/>
            <person name="Saltykova V.X."/>
            <person name="Rijpstra W.I.C."/>
            <person name="Sinninghe Damste J.S."/>
            <person name="Ravin N.V."/>
        </authorList>
    </citation>
    <scope>NUCLEOTIDE SEQUENCE [LARGE SCALE GENOMIC DNA]</scope>
    <source>
        <strain evidence="2">PX69</strain>
    </source>
</reference>
<evidence type="ECO:0000313" key="2">
    <source>
        <dbReference type="Proteomes" id="UP000326837"/>
    </source>
</evidence>
<name>A0A5K7XDM2_9BACT</name>